<feature type="compositionally biased region" description="Low complexity" evidence="1">
    <location>
        <begin position="76"/>
        <end position="97"/>
    </location>
</feature>
<dbReference type="CDD" id="cd12797">
    <property type="entry name" value="M23_peptidase"/>
    <property type="match status" value="1"/>
</dbReference>
<dbReference type="STRING" id="868595.Desca_2625"/>
<dbReference type="RefSeq" id="WP_013810854.1">
    <property type="nucleotide sequence ID" value="NC_015565.1"/>
</dbReference>
<dbReference type="Proteomes" id="UP000009226">
    <property type="component" value="Chromosome"/>
</dbReference>
<dbReference type="KEGG" id="dca:Desca_2625"/>
<keyword evidence="5" id="KW-1185">Reference proteome</keyword>
<accession>F6B5L1</accession>
<dbReference type="Gene3D" id="2.70.70.10">
    <property type="entry name" value="Glucose Permease (Domain IIA)"/>
    <property type="match status" value="1"/>
</dbReference>
<dbReference type="HOGENOM" id="CLU_1141136_0_0_9"/>
<evidence type="ECO:0000256" key="2">
    <source>
        <dbReference type="SAM" id="Phobius"/>
    </source>
</evidence>
<dbReference type="SUPFAM" id="SSF51261">
    <property type="entry name" value="Duplicated hybrid motif"/>
    <property type="match status" value="1"/>
</dbReference>
<dbReference type="eggNOG" id="COG4942">
    <property type="taxonomic scope" value="Bacteria"/>
</dbReference>
<dbReference type="InterPro" id="IPR050570">
    <property type="entry name" value="Cell_wall_metabolism_enzyme"/>
</dbReference>
<keyword evidence="2" id="KW-0472">Membrane</keyword>
<name>F6B5L1_DESCC</name>
<evidence type="ECO:0000259" key="3">
    <source>
        <dbReference type="Pfam" id="PF01551"/>
    </source>
</evidence>
<keyword evidence="2" id="KW-1133">Transmembrane helix</keyword>
<dbReference type="AlphaFoldDB" id="F6B5L1"/>
<evidence type="ECO:0000313" key="5">
    <source>
        <dbReference type="Proteomes" id="UP000009226"/>
    </source>
</evidence>
<feature type="domain" description="M23ase beta-sheet core" evidence="3">
    <location>
        <begin position="134"/>
        <end position="231"/>
    </location>
</feature>
<feature type="transmembrane region" description="Helical" evidence="2">
    <location>
        <begin position="31"/>
        <end position="54"/>
    </location>
</feature>
<gene>
    <name evidence="4" type="ordered locus">Desca_2625</name>
</gene>
<dbReference type="PANTHER" id="PTHR21666">
    <property type="entry name" value="PEPTIDASE-RELATED"/>
    <property type="match status" value="1"/>
</dbReference>
<proteinExistence type="predicted"/>
<evidence type="ECO:0000256" key="1">
    <source>
        <dbReference type="SAM" id="MobiDB-lite"/>
    </source>
</evidence>
<dbReference type="EMBL" id="CP002736">
    <property type="protein sequence ID" value="AEF95443.1"/>
    <property type="molecule type" value="Genomic_DNA"/>
</dbReference>
<reference evidence="4 5" key="1">
    <citation type="submission" date="2011-05" db="EMBL/GenBank/DDBJ databases">
        <title>Complete sequence of Desulfotomaculum carboxydivorans CO-1-SRB.</title>
        <authorList>
            <consortium name="US DOE Joint Genome Institute"/>
            <person name="Lucas S."/>
            <person name="Han J."/>
            <person name="Lapidus A."/>
            <person name="Cheng J.-F."/>
            <person name="Goodwin L."/>
            <person name="Pitluck S."/>
            <person name="Peters L."/>
            <person name="Mikhailova N."/>
            <person name="Lu M."/>
            <person name="Han C."/>
            <person name="Tapia R."/>
            <person name="Land M."/>
            <person name="Hauser L."/>
            <person name="Kyrpides N."/>
            <person name="Ivanova N."/>
            <person name="Pagani I."/>
            <person name="Stams A."/>
            <person name="Plugge C."/>
            <person name="Muyzer G."/>
            <person name="Kuever J."/>
            <person name="Parshina S."/>
            <person name="Ivanova A."/>
            <person name="Nazina T."/>
            <person name="Woyke T."/>
        </authorList>
    </citation>
    <scope>NUCLEOTIDE SEQUENCE [LARGE SCALE GENOMIC DNA]</scope>
    <source>
        <strain evidence="5">DSM 14880 / VKM B-2319 / CO-1-SRB</strain>
    </source>
</reference>
<dbReference type="InterPro" id="IPR011055">
    <property type="entry name" value="Dup_hybrid_motif"/>
</dbReference>
<feature type="region of interest" description="Disordered" evidence="1">
    <location>
        <begin position="76"/>
        <end position="103"/>
    </location>
</feature>
<organism evidence="4 5">
    <name type="scientific">Desulfotomaculum nigrificans (strain DSM 14880 / VKM B-2319 / CO-1-SRB)</name>
    <name type="common">Desulfotomaculum carboxydivorans</name>
    <dbReference type="NCBI Taxonomy" id="868595"/>
    <lineage>
        <taxon>Bacteria</taxon>
        <taxon>Bacillati</taxon>
        <taxon>Bacillota</taxon>
        <taxon>Clostridia</taxon>
        <taxon>Eubacteriales</taxon>
        <taxon>Desulfotomaculaceae</taxon>
        <taxon>Desulfotomaculum</taxon>
    </lineage>
</organism>
<dbReference type="Pfam" id="PF01551">
    <property type="entry name" value="Peptidase_M23"/>
    <property type="match status" value="1"/>
</dbReference>
<protein>
    <submittedName>
        <fullName evidence="4">Peptidase M23</fullName>
    </submittedName>
</protein>
<keyword evidence="2" id="KW-0812">Transmembrane</keyword>
<dbReference type="PANTHER" id="PTHR21666:SF270">
    <property type="entry name" value="MUREIN HYDROLASE ACTIVATOR ENVC"/>
    <property type="match status" value="1"/>
</dbReference>
<dbReference type="GO" id="GO:0004222">
    <property type="term" value="F:metalloendopeptidase activity"/>
    <property type="evidence" value="ECO:0007669"/>
    <property type="project" value="TreeGrafter"/>
</dbReference>
<evidence type="ECO:0000313" key="4">
    <source>
        <dbReference type="EMBL" id="AEF95443.1"/>
    </source>
</evidence>
<dbReference type="InterPro" id="IPR016047">
    <property type="entry name" value="M23ase_b-sheet_dom"/>
</dbReference>
<sequence>MWPFEDTLRGQDPIRKFREWLKKWLFGGNRLYAVITIVLVAAVSLLSAYGFYVWQNTPNTGEVVTINKGTLPTNCPQGQPPCRQNNNNQAAQNQTRPSLAPVEAKPEEMVKPVMGPVLTSVGMTFSKVFADYRYNTGVALGAKPGAEVKVIMPGTVTLVASGEQGTRQVNIDHGNGWQSSYSGLDQVQVKAGQKLAAGAVLGTLGQYQRTDGVLENHLYLKVTRYGKPIDPNIYWK</sequence>